<dbReference type="SUPFAM" id="SSF55550">
    <property type="entry name" value="SH2 domain"/>
    <property type="match status" value="1"/>
</dbReference>
<feature type="transmembrane region" description="Helical" evidence="1">
    <location>
        <begin position="103"/>
        <end position="122"/>
    </location>
</feature>
<reference evidence="3" key="1">
    <citation type="submission" date="2008-04" db="EMBL/GenBank/DDBJ databases">
        <title>Complete sequence of chromosome of Nostoc punctiforme ATCC 29133.</title>
        <authorList>
            <consortium name="US DOE Joint Genome Institute"/>
            <person name="Copeland A."/>
            <person name="Lucas S."/>
            <person name="Lapidus A."/>
            <person name="Glavina del Rio T."/>
            <person name="Dalin E."/>
            <person name="Tice H."/>
            <person name="Pitluck S."/>
            <person name="Chain P."/>
            <person name="Malfatti S."/>
            <person name="Shin M."/>
            <person name="Vergez L."/>
            <person name="Schmutz J."/>
            <person name="Larimer F."/>
            <person name="Land M."/>
            <person name="Hauser L."/>
            <person name="Kyrpides N."/>
            <person name="Kim E."/>
            <person name="Meeks J.C."/>
            <person name="Elhai J."/>
            <person name="Campbell E.L."/>
            <person name="Thiel T."/>
            <person name="Longmire J."/>
            <person name="Potts M."/>
            <person name="Atlas R."/>
        </authorList>
    </citation>
    <scope>NUCLEOTIDE SEQUENCE [LARGE SCALE GENOMIC DNA]</scope>
    <source>
        <strain evidence="3">ATCC 29133 / PCC 73102</strain>
    </source>
</reference>
<dbReference type="KEGG" id="npu:Npun_R1245"/>
<keyword evidence="1" id="KW-0812">Transmembrane</keyword>
<proteinExistence type="predicted"/>
<dbReference type="Proteomes" id="UP000001191">
    <property type="component" value="Chromosome"/>
</dbReference>
<dbReference type="Pfam" id="PF20337">
    <property type="entry name" value="DUF6632"/>
    <property type="match status" value="1"/>
</dbReference>
<evidence type="ECO:0000313" key="2">
    <source>
        <dbReference type="EMBL" id="ACC79968.1"/>
    </source>
</evidence>
<evidence type="ECO:0000256" key="1">
    <source>
        <dbReference type="SAM" id="Phobius"/>
    </source>
</evidence>
<dbReference type="InterPro" id="IPR046572">
    <property type="entry name" value="DUF6632"/>
</dbReference>
<dbReference type="EnsemblBacteria" id="ACC79968">
    <property type="protein sequence ID" value="ACC79968"/>
    <property type="gene ID" value="Npun_R1245"/>
</dbReference>
<keyword evidence="3" id="KW-1185">Reference proteome</keyword>
<sequence length="126" mass="14250">MDKQHRYLQIALVVVGIAFLLIYPLMNIWPSGWSWQPGQHEYEQMIVGIYGTLGVFLLRASREPEAHLSLIWFTVWSSFVHALIMAVQAVIDPVEHGHFFGDIPALILVAIVLGFLASREVVSVHE</sequence>
<gene>
    <name evidence="2" type="ordered locus">Npun_R1245</name>
</gene>
<dbReference type="InterPro" id="IPR036860">
    <property type="entry name" value="SH2_dom_sf"/>
</dbReference>
<protein>
    <submittedName>
        <fullName evidence="2">Uncharacterized protein</fullName>
    </submittedName>
</protein>
<dbReference type="EMBL" id="CP001037">
    <property type="protein sequence ID" value="ACC79968.1"/>
    <property type="molecule type" value="Genomic_DNA"/>
</dbReference>
<feature type="transmembrane region" description="Helical" evidence="1">
    <location>
        <begin position="7"/>
        <end position="30"/>
    </location>
</feature>
<accession>B2IXE6</accession>
<dbReference type="HOGENOM" id="CLU_1905468_0_0_3"/>
<feature type="transmembrane region" description="Helical" evidence="1">
    <location>
        <begin position="42"/>
        <end position="58"/>
    </location>
</feature>
<name>B2IXE6_NOSP7</name>
<evidence type="ECO:0000313" key="3">
    <source>
        <dbReference type="Proteomes" id="UP000001191"/>
    </source>
</evidence>
<keyword evidence="1" id="KW-0472">Membrane</keyword>
<organism evidence="2 3">
    <name type="scientific">Nostoc punctiforme (strain ATCC 29133 / PCC 73102)</name>
    <dbReference type="NCBI Taxonomy" id="63737"/>
    <lineage>
        <taxon>Bacteria</taxon>
        <taxon>Bacillati</taxon>
        <taxon>Cyanobacteriota</taxon>
        <taxon>Cyanophyceae</taxon>
        <taxon>Nostocales</taxon>
        <taxon>Nostocaceae</taxon>
        <taxon>Nostoc</taxon>
    </lineage>
</organism>
<dbReference type="AlphaFoldDB" id="B2IXE6"/>
<keyword evidence="1" id="KW-1133">Transmembrane helix</keyword>
<dbReference type="eggNOG" id="ENOG5032TS1">
    <property type="taxonomic scope" value="Bacteria"/>
</dbReference>
<dbReference type="RefSeq" id="WP_012407989.1">
    <property type="nucleotide sequence ID" value="NC_010628.1"/>
</dbReference>
<dbReference type="OrthoDB" id="118744at2"/>
<reference evidence="2 3" key="2">
    <citation type="journal article" date="2013" name="Plant Physiol.">
        <title>A Nostoc punctiforme Sugar Transporter Necessary to Establish a Cyanobacterium-Plant Symbiosis.</title>
        <authorList>
            <person name="Ekman M."/>
            <person name="Picossi S."/>
            <person name="Campbell E.L."/>
            <person name="Meeks J.C."/>
            <person name="Flores E."/>
        </authorList>
    </citation>
    <scope>NUCLEOTIDE SEQUENCE [LARGE SCALE GENOMIC DNA]</scope>
    <source>
        <strain evidence="3">ATCC 29133 / PCC 73102</strain>
    </source>
</reference>
<feature type="transmembrane region" description="Helical" evidence="1">
    <location>
        <begin position="70"/>
        <end position="91"/>
    </location>
</feature>